<dbReference type="EMBL" id="CP012559">
    <property type="protein sequence ID" value="ALB28726.1"/>
    <property type="molecule type" value="Genomic_DNA"/>
</dbReference>
<sequence length="78" mass="8731">MTVKTRKQGNSIMIAVPSQFKIGENVEYNPVLDDNGVLSFVPVHKNLFDQHPEYDLRSAIKSMNIGDNGKAVGKENVW</sequence>
<dbReference type="RefSeq" id="WP_041499449.1">
    <property type="nucleotide sequence ID" value="NZ_BJDV01000011.1"/>
</dbReference>
<proteinExistence type="predicted"/>
<dbReference type="KEGG" id="lhi:JP39_04780"/>
<reference evidence="1 2" key="1">
    <citation type="submission" date="2015-08" db="EMBL/GenBank/DDBJ databases">
        <title>Genomic sequence of Lactobacillus heilongjiangensis DSM 28069, isolated from Chinese traditional pickle.</title>
        <authorList>
            <person name="Jiang X."/>
            <person name="Zheng B."/>
            <person name="Cheng H."/>
        </authorList>
    </citation>
    <scope>NUCLEOTIDE SEQUENCE [LARGE SCALE GENOMIC DNA]</scope>
    <source>
        <strain evidence="1 2">DSM 28069</strain>
    </source>
</reference>
<accession>A0A0K2LBP5</accession>
<gene>
    <name evidence="1" type="ORF">JP39_04780</name>
</gene>
<organism evidence="1 2">
    <name type="scientific">Companilactobacillus heilongjiangensis</name>
    <dbReference type="NCBI Taxonomy" id="1074467"/>
    <lineage>
        <taxon>Bacteria</taxon>
        <taxon>Bacillati</taxon>
        <taxon>Bacillota</taxon>
        <taxon>Bacilli</taxon>
        <taxon>Lactobacillales</taxon>
        <taxon>Lactobacillaceae</taxon>
        <taxon>Companilactobacillus</taxon>
    </lineage>
</organism>
<evidence type="ECO:0000313" key="2">
    <source>
        <dbReference type="Proteomes" id="UP000061546"/>
    </source>
</evidence>
<protein>
    <submittedName>
        <fullName evidence="1">AbrB family transcriptional regulator</fullName>
    </submittedName>
</protein>
<name>A0A0K2LBP5_9LACO</name>
<dbReference type="Proteomes" id="UP000061546">
    <property type="component" value="Chromosome"/>
</dbReference>
<dbReference type="STRING" id="1074467.JP39_04780"/>
<dbReference type="AlphaFoldDB" id="A0A0K2LBP5"/>
<keyword evidence="2" id="KW-1185">Reference proteome</keyword>
<dbReference type="OrthoDB" id="71707at2"/>
<evidence type="ECO:0000313" key="1">
    <source>
        <dbReference type="EMBL" id="ALB28726.1"/>
    </source>
</evidence>
<dbReference type="NCBIfam" id="NF047400">
    <property type="entry name" value="MazE_PemI_antitoxin"/>
    <property type="match status" value="1"/>
</dbReference>